<dbReference type="PANTHER" id="PTHR43537">
    <property type="entry name" value="TRANSCRIPTIONAL REGULATOR, GNTR FAMILY"/>
    <property type="match status" value="1"/>
</dbReference>
<dbReference type="SMART" id="SM00345">
    <property type="entry name" value="HTH_GNTR"/>
    <property type="match status" value="1"/>
</dbReference>
<evidence type="ECO:0000313" key="6">
    <source>
        <dbReference type="Proteomes" id="UP000029577"/>
    </source>
</evidence>
<comment type="caution">
    <text evidence="5">The sequence shown here is derived from an EMBL/GenBank/DDBJ whole genome shotgun (WGS) entry which is preliminary data.</text>
</comment>
<dbReference type="Pfam" id="PF00392">
    <property type="entry name" value="GntR"/>
    <property type="match status" value="1"/>
</dbReference>
<dbReference type="PROSITE" id="PS50949">
    <property type="entry name" value="HTH_GNTR"/>
    <property type="match status" value="1"/>
</dbReference>
<reference evidence="5" key="1">
    <citation type="submission" date="2014-12" db="EMBL/GenBank/DDBJ databases">
        <title>The draft genome of the Tatumella morbirosei type strain, LMG23360T isolated from pineapple rot.</title>
        <authorList>
            <person name="Smits T.H."/>
            <person name="Palmer M."/>
            <person name="Venter S.N."/>
            <person name="Duffy B."/>
            <person name="Steenkamp E.T."/>
            <person name="Chan W.Y."/>
            <person name="Coutinho T.A."/>
            <person name="Coetzee M.P."/>
            <person name="De Maayer P."/>
        </authorList>
    </citation>
    <scope>NUCLEOTIDE SEQUENCE [LARGE SCALE GENOMIC DNA]</scope>
    <source>
        <strain evidence="5">LMG 23360</strain>
    </source>
</reference>
<keyword evidence="3" id="KW-0804">Transcription</keyword>
<dbReference type="InterPro" id="IPR000524">
    <property type="entry name" value="Tscrpt_reg_HTH_GntR"/>
</dbReference>
<keyword evidence="1" id="KW-0805">Transcription regulation</keyword>
<dbReference type="InterPro" id="IPR036390">
    <property type="entry name" value="WH_DNA-bd_sf"/>
</dbReference>
<dbReference type="GO" id="GO:0003677">
    <property type="term" value="F:DNA binding"/>
    <property type="evidence" value="ECO:0007669"/>
    <property type="project" value="UniProtKB-KW"/>
</dbReference>
<dbReference type="GO" id="GO:0003700">
    <property type="term" value="F:DNA-binding transcription factor activity"/>
    <property type="evidence" value="ECO:0007669"/>
    <property type="project" value="InterPro"/>
</dbReference>
<evidence type="ECO:0000256" key="1">
    <source>
        <dbReference type="ARBA" id="ARBA00023015"/>
    </source>
</evidence>
<dbReference type="SUPFAM" id="SSF46785">
    <property type="entry name" value="Winged helix' DNA-binding domain"/>
    <property type="match status" value="1"/>
</dbReference>
<proteinExistence type="predicted"/>
<dbReference type="InterPro" id="IPR008920">
    <property type="entry name" value="TF_FadR/GntR_C"/>
</dbReference>
<evidence type="ECO:0000259" key="4">
    <source>
        <dbReference type="PROSITE" id="PS50949"/>
    </source>
</evidence>
<sequence length="234" mass="26473">MFSASPYRENAEVHEKEHKIREALMKAIVEHQLPPGSKLPEEALAEAFGISRTGIRKVLTRLATVQMVNMTPKRGAFVANPDERESRHIFRTRSLVELANLPDVTTRVRPADVQELTEIMMQEHQAHHQRDAAAAIRYSAMFHIRLHAVAANPVVSDIITNLTLRSSLVIAAWGSQWQQGCRESEHHQLLEALQEKDVPLLSSLLQQHFENIVGSLNFNNNKTPPPDFRKLFSA</sequence>
<protein>
    <submittedName>
        <fullName evidence="5">GntR family transcriptional regulator</fullName>
    </submittedName>
</protein>
<keyword evidence="6" id="KW-1185">Reference proteome</keyword>
<keyword evidence="2" id="KW-0238">DNA-binding</keyword>
<dbReference type="OrthoDB" id="5243844at2"/>
<dbReference type="SMART" id="SM00895">
    <property type="entry name" value="FCD"/>
    <property type="match status" value="1"/>
</dbReference>
<evidence type="ECO:0000313" key="5">
    <source>
        <dbReference type="EMBL" id="KGD73632.1"/>
    </source>
</evidence>
<dbReference type="RefSeq" id="WP_038019973.1">
    <property type="nucleotide sequence ID" value="NZ_JPKR02000002.1"/>
</dbReference>
<dbReference type="PANTHER" id="PTHR43537:SF53">
    <property type="entry name" value="HTH-TYPE TRANSCRIPTIONAL REPRESSOR NANR"/>
    <property type="match status" value="1"/>
</dbReference>
<dbReference type="SUPFAM" id="SSF48008">
    <property type="entry name" value="GntR ligand-binding domain-like"/>
    <property type="match status" value="1"/>
</dbReference>
<feature type="domain" description="HTH gntR-type" evidence="4">
    <location>
        <begin position="14"/>
        <end position="81"/>
    </location>
</feature>
<dbReference type="Gene3D" id="1.10.10.10">
    <property type="entry name" value="Winged helix-like DNA-binding domain superfamily/Winged helix DNA-binding domain"/>
    <property type="match status" value="1"/>
</dbReference>
<accession>A0A095TAB4</accession>
<dbReference type="eggNOG" id="COG1802">
    <property type="taxonomic scope" value="Bacteria"/>
</dbReference>
<evidence type="ECO:0000256" key="2">
    <source>
        <dbReference type="ARBA" id="ARBA00023125"/>
    </source>
</evidence>
<name>A0A095TAB4_9GAMM</name>
<organism evidence="5 6">
    <name type="scientific">Tatumella morbirosei</name>
    <dbReference type="NCBI Taxonomy" id="642227"/>
    <lineage>
        <taxon>Bacteria</taxon>
        <taxon>Pseudomonadati</taxon>
        <taxon>Pseudomonadota</taxon>
        <taxon>Gammaproteobacteria</taxon>
        <taxon>Enterobacterales</taxon>
        <taxon>Erwiniaceae</taxon>
        <taxon>Tatumella</taxon>
    </lineage>
</organism>
<dbReference type="Pfam" id="PF07729">
    <property type="entry name" value="FCD"/>
    <property type="match status" value="1"/>
</dbReference>
<dbReference type="EMBL" id="JPKR02000002">
    <property type="protein sequence ID" value="KGD73632.1"/>
    <property type="molecule type" value="Genomic_DNA"/>
</dbReference>
<dbReference type="AlphaFoldDB" id="A0A095TAB4"/>
<dbReference type="STRING" id="642227.HA49_10295"/>
<dbReference type="InterPro" id="IPR011711">
    <property type="entry name" value="GntR_C"/>
</dbReference>
<evidence type="ECO:0000256" key="3">
    <source>
        <dbReference type="ARBA" id="ARBA00023163"/>
    </source>
</evidence>
<gene>
    <name evidence="5" type="ORF">HA49_10295</name>
</gene>
<dbReference type="Proteomes" id="UP000029577">
    <property type="component" value="Unassembled WGS sequence"/>
</dbReference>
<dbReference type="InterPro" id="IPR036388">
    <property type="entry name" value="WH-like_DNA-bd_sf"/>
</dbReference>
<dbReference type="Gene3D" id="1.20.120.530">
    <property type="entry name" value="GntR ligand-binding domain-like"/>
    <property type="match status" value="1"/>
</dbReference>
<dbReference type="CDD" id="cd07377">
    <property type="entry name" value="WHTH_GntR"/>
    <property type="match status" value="1"/>
</dbReference>